<reference evidence="1" key="1">
    <citation type="journal article" date="2015" name="Nature">
        <title>Complex archaea that bridge the gap between prokaryotes and eukaryotes.</title>
        <authorList>
            <person name="Spang A."/>
            <person name="Saw J.H."/>
            <person name="Jorgensen S.L."/>
            <person name="Zaremba-Niedzwiedzka K."/>
            <person name="Martijn J."/>
            <person name="Lind A.E."/>
            <person name="van Eijk R."/>
            <person name="Schleper C."/>
            <person name="Guy L."/>
            <person name="Ettema T.J."/>
        </authorList>
    </citation>
    <scope>NUCLEOTIDE SEQUENCE</scope>
</reference>
<dbReference type="EMBL" id="LAZR01008801">
    <property type="protein sequence ID" value="KKM76489.1"/>
    <property type="molecule type" value="Genomic_DNA"/>
</dbReference>
<name>A0A0F9K356_9ZZZZ</name>
<evidence type="ECO:0000313" key="1">
    <source>
        <dbReference type="EMBL" id="KKM76489.1"/>
    </source>
</evidence>
<proteinExistence type="predicted"/>
<accession>A0A0F9K356</accession>
<dbReference type="AlphaFoldDB" id="A0A0F9K356"/>
<organism evidence="1">
    <name type="scientific">marine sediment metagenome</name>
    <dbReference type="NCBI Taxonomy" id="412755"/>
    <lineage>
        <taxon>unclassified sequences</taxon>
        <taxon>metagenomes</taxon>
        <taxon>ecological metagenomes</taxon>
    </lineage>
</organism>
<sequence length="249" mass="26718">MGLLIGDHITPALDEMPIWDGSKFVLTPHGSAEDAHPAQLLAYLMRAANVACIPTNAGWSSTLVGTGGVQYWPSFMYLFSGVNANSSSLQTARLLGFCQGAVTTLGITWDQKLLFVFEISRENTDAESTIRFQIKAANALGQLADKGIGLQVDNMALHGESYGVARGDVDLGEVLVSDRSRQVAIFHDPDTPKIDFYVDGVLEGTQSTANNMPTGTSNTVFIVISVSNGVTGTVNNIVYGMFPKVWQGR</sequence>
<gene>
    <name evidence="1" type="ORF">LCGC14_1379650</name>
</gene>
<protein>
    <submittedName>
        <fullName evidence="1">Uncharacterized protein</fullName>
    </submittedName>
</protein>
<comment type="caution">
    <text evidence="1">The sequence shown here is derived from an EMBL/GenBank/DDBJ whole genome shotgun (WGS) entry which is preliminary data.</text>
</comment>